<evidence type="ECO:0000313" key="5">
    <source>
        <dbReference type="Proteomes" id="UP000622797"/>
    </source>
</evidence>
<dbReference type="PROSITE" id="PS50088">
    <property type="entry name" value="ANK_REPEAT"/>
    <property type="match status" value="1"/>
</dbReference>
<keyword evidence="1" id="KW-0677">Repeat</keyword>
<sequence length="1162" mass="132686">MATSNSAVQNAFERAILDFKTKFKDQSFYDQILRTNSIDEVCNDIQKLQDEQAKAGRLRHLSKIEPFLSRLRDYSSVIETFVQAKPDILALIWGPIKLLLLWADVLKQSFDALVNTLEEIGHLLPEFCEVTGIFADNNRLQELLVLFFRDILDFYLIATNFFSMRRLRVLFQTIWPSRRDQIQVVVKHIARHRDLMRNEVRIEEIRTANDLRERELQHFAQMEENNIKQEYASHRAHISPKDYDADLYRFSEAVCDGTGKWLFRDPPFKDWLAGTEKSRPILWLKGIPGAGKTLLASSVIKYTQQLDNTRTIFAFLTYKDCNISALSIIHSLIFQLTSHSLTLKTAFCQSELQHLRSDFAVATTLLQSLIQGAGTVHIIVDGLDEIDQAQRSKLIKELVRLSGNCEECRILFSSRPEADISTALDDNTTSIQVDQQNAGSIQVFINRTMEEWFEDRGFFSQTRHQIQGWAAPLASRAKGMFLYVRVIFRMIYYINNTEDIQKELEHLPVSLEDAYGRVLQQINSYRDPTRKNIARLILGWVGCAPSSLTTQEIEQALIVNPDQPNKQSGVVSMTSVVQVCGPIVEVVDGYVQFVHFTVREYIFSSKIEGSISLPDMSLDLAMRCITYLCQDHHDPSLTEHGIDDKILWGAYRLHDFSSKFWLHLINQYLALSGATTLPASLIDQLKTLLDTQCSEDYIHTDRDETSLHPAIVGLDSQEPVLVEMLRNVVDFQFTSSKSDCQLNNSEQWFHLSPLSLPRVSIALYRRLHGDQRGSKFERELISYHYGRNSFKCGVLGCQYQRYGFATESSRTSHERHHQKPWKCSFPGCQYTKTGFISNKMRDDHLRNSHRPVTHSVSANPEAPDIQDDEEVQPLLFDLIESNQVQAVESLLSHSTSLSPSVQIELAMSAASMGSASILELFINSGLLYGAFAGGEKEEKKFEKLCQVAIKSQSVATSRLLLGWQDLYVIARLIPRFDGILNHITCQLLEAESENIYELWKPILGSVFGVQELQKEAHAFLYEGTIGSTNNNPNRERMLLAFWDQFKILRVVSERHRNILLPTIARTTCSINLTRYALEHGCEVDYRTSPSSFTALHQAAKKTTKQAANLMEFLLLQGADPNKDTARRKIKQEVGALRISKWLGVTWDELVEKTAKERNQNNT</sequence>
<evidence type="ECO:0000259" key="3">
    <source>
        <dbReference type="PROSITE" id="PS50837"/>
    </source>
</evidence>
<protein>
    <recommendedName>
        <fullName evidence="3">NACHT domain-containing protein</fullName>
    </recommendedName>
</protein>
<gene>
    <name evidence="4" type="ORF">FSARC_9427</name>
</gene>
<dbReference type="InterPro" id="IPR007111">
    <property type="entry name" value="NACHT_NTPase"/>
</dbReference>
<feature type="domain" description="NACHT" evidence="3">
    <location>
        <begin position="280"/>
        <end position="418"/>
    </location>
</feature>
<dbReference type="SUPFAM" id="SSF48403">
    <property type="entry name" value="Ankyrin repeat"/>
    <property type="match status" value="1"/>
</dbReference>
<accession>A0A8H4TRG6</accession>
<dbReference type="PANTHER" id="PTHR10039:SF14">
    <property type="entry name" value="NACHT DOMAIN-CONTAINING PROTEIN"/>
    <property type="match status" value="1"/>
</dbReference>
<organism evidence="4 5">
    <name type="scientific">Fusarium sarcochroum</name>
    <dbReference type="NCBI Taxonomy" id="1208366"/>
    <lineage>
        <taxon>Eukaryota</taxon>
        <taxon>Fungi</taxon>
        <taxon>Dikarya</taxon>
        <taxon>Ascomycota</taxon>
        <taxon>Pezizomycotina</taxon>
        <taxon>Sordariomycetes</taxon>
        <taxon>Hypocreomycetidae</taxon>
        <taxon>Hypocreales</taxon>
        <taxon>Nectriaceae</taxon>
        <taxon>Fusarium</taxon>
        <taxon>Fusarium lateritium species complex</taxon>
    </lineage>
</organism>
<dbReference type="InterPro" id="IPR056125">
    <property type="entry name" value="DUF7708"/>
</dbReference>
<comment type="caution">
    <text evidence="4">The sequence shown here is derived from an EMBL/GenBank/DDBJ whole genome shotgun (WGS) entry which is preliminary data.</text>
</comment>
<dbReference type="AlphaFoldDB" id="A0A8H4TRG6"/>
<keyword evidence="2" id="KW-0040">ANK repeat</keyword>
<evidence type="ECO:0000256" key="2">
    <source>
        <dbReference type="PROSITE-ProRule" id="PRU00023"/>
    </source>
</evidence>
<dbReference type="InterPro" id="IPR054471">
    <property type="entry name" value="GPIID_WHD"/>
</dbReference>
<reference evidence="4" key="2">
    <citation type="submission" date="2020-05" db="EMBL/GenBank/DDBJ databases">
        <authorList>
            <person name="Kim H.-S."/>
            <person name="Proctor R.H."/>
            <person name="Brown D.W."/>
        </authorList>
    </citation>
    <scope>NUCLEOTIDE SEQUENCE</scope>
    <source>
        <strain evidence="4">NRRL 20472</strain>
    </source>
</reference>
<dbReference type="PANTHER" id="PTHR10039">
    <property type="entry name" value="AMELOGENIN"/>
    <property type="match status" value="1"/>
</dbReference>
<dbReference type="Gene3D" id="1.25.40.20">
    <property type="entry name" value="Ankyrin repeat-containing domain"/>
    <property type="match status" value="1"/>
</dbReference>
<dbReference type="InterPro" id="IPR027417">
    <property type="entry name" value="P-loop_NTPase"/>
</dbReference>
<dbReference type="InterPro" id="IPR036770">
    <property type="entry name" value="Ankyrin_rpt-contain_sf"/>
</dbReference>
<dbReference type="EMBL" id="JABEXW010000536">
    <property type="protein sequence ID" value="KAF4962504.1"/>
    <property type="molecule type" value="Genomic_DNA"/>
</dbReference>
<dbReference type="Pfam" id="PF22939">
    <property type="entry name" value="WHD_GPIID"/>
    <property type="match status" value="1"/>
</dbReference>
<dbReference type="Pfam" id="PF24809">
    <property type="entry name" value="DUF7708"/>
    <property type="match status" value="1"/>
</dbReference>
<reference evidence="4" key="1">
    <citation type="journal article" date="2020" name="BMC Genomics">
        <title>Correction to: Identification and distribution of gene clusters required for synthesis of sphingolipid metabolism inhibitors in diverse species of the filamentous fungus Fusarium.</title>
        <authorList>
            <person name="Kim H.S."/>
            <person name="Lohmar J.M."/>
            <person name="Busman M."/>
            <person name="Brown D.W."/>
            <person name="Naumann T.A."/>
            <person name="Divon H.H."/>
            <person name="Lysoe E."/>
            <person name="Uhlig S."/>
            <person name="Proctor R.H."/>
        </authorList>
    </citation>
    <scope>NUCLEOTIDE SEQUENCE</scope>
    <source>
        <strain evidence="4">NRRL 20472</strain>
    </source>
</reference>
<dbReference type="PROSITE" id="PS50837">
    <property type="entry name" value="NACHT"/>
    <property type="match status" value="1"/>
</dbReference>
<dbReference type="Gene3D" id="3.40.50.300">
    <property type="entry name" value="P-loop containing nucleotide triphosphate hydrolases"/>
    <property type="match status" value="1"/>
</dbReference>
<proteinExistence type="predicted"/>
<dbReference type="Pfam" id="PF24883">
    <property type="entry name" value="NPHP3_N"/>
    <property type="match status" value="1"/>
</dbReference>
<evidence type="ECO:0000313" key="4">
    <source>
        <dbReference type="EMBL" id="KAF4962504.1"/>
    </source>
</evidence>
<dbReference type="SUPFAM" id="SSF52540">
    <property type="entry name" value="P-loop containing nucleoside triphosphate hydrolases"/>
    <property type="match status" value="1"/>
</dbReference>
<dbReference type="OrthoDB" id="21416at2759"/>
<name>A0A8H4TRG6_9HYPO</name>
<dbReference type="InterPro" id="IPR002110">
    <property type="entry name" value="Ankyrin_rpt"/>
</dbReference>
<keyword evidence="5" id="KW-1185">Reference proteome</keyword>
<dbReference type="InterPro" id="IPR056884">
    <property type="entry name" value="NPHP3-like_N"/>
</dbReference>
<evidence type="ECO:0000256" key="1">
    <source>
        <dbReference type="ARBA" id="ARBA00022737"/>
    </source>
</evidence>
<feature type="repeat" description="ANK" evidence="2">
    <location>
        <begin position="1090"/>
        <end position="1125"/>
    </location>
</feature>
<dbReference type="Proteomes" id="UP000622797">
    <property type="component" value="Unassembled WGS sequence"/>
</dbReference>